<dbReference type="FunCoup" id="A0A540VCJ6">
    <property type="interactions" value="89"/>
</dbReference>
<gene>
    <name evidence="7" type="ORF">FKZ61_16410</name>
</gene>
<dbReference type="PROSITE" id="PS50850">
    <property type="entry name" value="MFS"/>
    <property type="match status" value="1"/>
</dbReference>
<evidence type="ECO:0000313" key="7">
    <source>
        <dbReference type="EMBL" id="TQE94489.1"/>
    </source>
</evidence>
<sequence>MPIPRKSNVMNATPVPRRLRLRLTGTLFAAQSLNTAAQIAPIVLVPIIAAQLGGSDSLAGLPSTVLLLGRALAAYPLGWLMDRLGRRPGLALGFLLGVLGALVSLWAIGVGSFVGFCLGAGLSGMSRGATEQARFAAAEVEPPERRAKAIGLIVFAGTVGAVAGPLLAPPSVQWASRLGLDPQTGPFAAAALLTGLAFLLILLLLRPDPMHLGRLYPGADADGAAPSGDGADSRAPWRTILRRDGVRLALVAMVVGQLVMTLIMVITPLHMKYHHHGTEAISWVIMAHTLGMFGLSGLTGWLVDRFGAVTMVVAGAGILALSGVTTPLSSGMAWLAMALFLLGLGWNFCFIAGSSLLSDSLAVEERGRVQGLAETLVAVASGLGSLGTGLLFAWSAMVGVSVLGTGFSLLLIALALWWGRSRPAPAAQPGL</sequence>
<reference evidence="7 8" key="1">
    <citation type="submission" date="2019-06" db="EMBL/GenBank/DDBJ databases">
        <title>Genome sequence of Litorilinea aerophila BAA-2444.</title>
        <authorList>
            <person name="Maclea K.S."/>
            <person name="Maurais E.G."/>
            <person name="Iannazzi L.C."/>
        </authorList>
    </citation>
    <scope>NUCLEOTIDE SEQUENCE [LARGE SCALE GENOMIC DNA]</scope>
    <source>
        <strain evidence="7 8">ATCC BAA-2444</strain>
    </source>
</reference>
<feature type="transmembrane region" description="Helical" evidence="5">
    <location>
        <begin position="58"/>
        <end position="77"/>
    </location>
</feature>
<dbReference type="GO" id="GO:0022857">
    <property type="term" value="F:transmembrane transporter activity"/>
    <property type="evidence" value="ECO:0007669"/>
    <property type="project" value="InterPro"/>
</dbReference>
<feature type="transmembrane region" description="Helical" evidence="5">
    <location>
        <begin position="27"/>
        <end position="52"/>
    </location>
</feature>
<keyword evidence="3 5" id="KW-1133">Transmembrane helix</keyword>
<protein>
    <submittedName>
        <fullName evidence="7">MFS transporter</fullName>
    </submittedName>
</protein>
<dbReference type="InterPro" id="IPR005829">
    <property type="entry name" value="Sugar_transporter_CS"/>
</dbReference>
<dbReference type="EMBL" id="VIGC01000023">
    <property type="protein sequence ID" value="TQE94489.1"/>
    <property type="molecule type" value="Genomic_DNA"/>
</dbReference>
<keyword evidence="8" id="KW-1185">Reference proteome</keyword>
<name>A0A540VCJ6_9CHLR</name>
<keyword evidence="2 5" id="KW-0812">Transmembrane</keyword>
<dbReference type="PANTHER" id="PTHR23534:SF1">
    <property type="entry name" value="MAJOR FACILITATOR SUPERFAMILY PROTEIN"/>
    <property type="match status" value="1"/>
</dbReference>
<dbReference type="Pfam" id="PF07690">
    <property type="entry name" value="MFS_1"/>
    <property type="match status" value="1"/>
</dbReference>
<dbReference type="InParanoid" id="A0A540VCJ6"/>
<feature type="transmembrane region" description="Helical" evidence="5">
    <location>
        <begin position="248"/>
        <end position="269"/>
    </location>
</feature>
<dbReference type="GO" id="GO:0005886">
    <property type="term" value="C:plasma membrane"/>
    <property type="evidence" value="ECO:0007669"/>
    <property type="project" value="UniProtKB-SubCell"/>
</dbReference>
<keyword evidence="4 5" id="KW-0472">Membrane</keyword>
<proteinExistence type="predicted"/>
<dbReference type="InterPro" id="IPR020846">
    <property type="entry name" value="MFS_dom"/>
</dbReference>
<feature type="transmembrane region" description="Helical" evidence="5">
    <location>
        <begin position="281"/>
        <end position="302"/>
    </location>
</feature>
<feature type="transmembrane region" description="Helical" evidence="5">
    <location>
        <begin position="398"/>
        <end position="418"/>
    </location>
</feature>
<dbReference type="PANTHER" id="PTHR23534">
    <property type="entry name" value="MFS PERMEASE"/>
    <property type="match status" value="1"/>
</dbReference>
<evidence type="ECO:0000256" key="4">
    <source>
        <dbReference type="ARBA" id="ARBA00023136"/>
    </source>
</evidence>
<comment type="caution">
    <text evidence="7">The sequence shown here is derived from an EMBL/GenBank/DDBJ whole genome shotgun (WGS) entry which is preliminary data.</text>
</comment>
<comment type="subcellular location">
    <subcellularLocation>
        <location evidence="1">Cell membrane</location>
        <topology evidence="1">Multi-pass membrane protein</topology>
    </subcellularLocation>
</comment>
<feature type="transmembrane region" description="Helical" evidence="5">
    <location>
        <begin position="334"/>
        <end position="357"/>
    </location>
</feature>
<dbReference type="SUPFAM" id="SSF103473">
    <property type="entry name" value="MFS general substrate transporter"/>
    <property type="match status" value="1"/>
</dbReference>
<accession>A0A540VCJ6</accession>
<evidence type="ECO:0000256" key="1">
    <source>
        <dbReference type="ARBA" id="ARBA00004651"/>
    </source>
</evidence>
<evidence type="ECO:0000259" key="6">
    <source>
        <dbReference type="PROSITE" id="PS50850"/>
    </source>
</evidence>
<organism evidence="7 8">
    <name type="scientific">Litorilinea aerophila</name>
    <dbReference type="NCBI Taxonomy" id="1204385"/>
    <lineage>
        <taxon>Bacteria</taxon>
        <taxon>Bacillati</taxon>
        <taxon>Chloroflexota</taxon>
        <taxon>Caldilineae</taxon>
        <taxon>Caldilineales</taxon>
        <taxon>Caldilineaceae</taxon>
        <taxon>Litorilinea</taxon>
    </lineage>
</organism>
<dbReference type="Proteomes" id="UP000317371">
    <property type="component" value="Unassembled WGS sequence"/>
</dbReference>
<dbReference type="PROSITE" id="PS00216">
    <property type="entry name" value="SUGAR_TRANSPORT_1"/>
    <property type="match status" value="1"/>
</dbReference>
<feature type="transmembrane region" description="Helical" evidence="5">
    <location>
        <begin position="369"/>
        <end position="392"/>
    </location>
</feature>
<feature type="transmembrane region" description="Helical" evidence="5">
    <location>
        <begin position="187"/>
        <end position="205"/>
    </location>
</feature>
<dbReference type="InterPro" id="IPR011701">
    <property type="entry name" value="MFS"/>
</dbReference>
<evidence type="ECO:0000256" key="5">
    <source>
        <dbReference type="SAM" id="Phobius"/>
    </source>
</evidence>
<dbReference type="OrthoDB" id="9776171at2"/>
<evidence type="ECO:0000256" key="3">
    <source>
        <dbReference type="ARBA" id="ARBA00022989"/>
    </source>
</evidence>
<evidence type="ECO:0000256" key="2">
    <source>
        <dbReference type="ARBA" id="ARBA00022692"/>
    </source>
</evidence>
<feature type="domain" description="Major facilitator superfamily (MFS) profile" evidence="6">
    <location>
        <begin position="18"/>
        <end position="422"/>
    </location>
</feature>
<feature type="transmembrane region" description="Helical" evidence="5">
    <location>
        <begin position="309"/>
        <end position="328"/>
    </location>
</feature>
<dbReference type="InterPro" id="IPR036259">
    <property type="entry name" value="MFS_trans_sf"/>
</dbReference>
<dbReference type="Gene3D" id="1.20.1250.20">
    <property type="entry name" value="MFS general substrate transporter like domains"/>
    <property type="match status" value="1"/>
</dbReference>
<dbReference type="AlphaFoldDB" id="A0A540VCJ6"/>
<feature type="transmembrane region" description="Helical" evidence="5">
    <location>
        <begin position="89"/>
        <end position="107"/>
    </location>
</feature>
<evidence type="ECO:0000313" key="8">
    <source>
        <dbReference type="Proteomes" id="UP000317371"/>
    </source>
</evidence>